<dbReference type="RefSeq" id="WP_127337593.1">
    <property type="nucleotide sequence ID" value="NZ_QWDM01000003.1"/>
</dbReference>
<accession>A0A434AAZ7</accession>
<evidence type="ECO:0000313" key="4">
    <source>
        <dbReference type="Proteomes" id="UP000288102"/>
    </source>
</evidence>
<evidence type="ECO:0000259" key="2">
    <source>
        <dbReference type="Pfam" id="PF07007"/>
    </source>
</evidence>
<dbReference type="Pfam" id="PF07007">
    <property type="entry name" value="LprI"/>
    <property type="match status" value="1"/>
</dbReference>
<dbReference type="Proteomes" id="UP000288102">
    <property type="component" value="Unassembled WGS sequence"/>
</dbReference>
<feature type="domain" description="Lysozyme inhibitor LprI-like N-terminal" evidence="2">
    <location>
        <begin position="237"/>
        <end position="325"/>
    </location>
</feature>
<comment type="caution">
    <text evidence="3">The sequence shown here is derived from an EMBL/GenBank/DDBJ whole genome shotgun (WGS) entry which is preliminary data.</text>
</comment>
<name>A0A434AAZ7_9FLAO</name>
<feature type="transmembrane region" description="Helical" evidence="1">
    <location>
        <begin position="20"/>
        <end position="37"/>
    </location>
</feature>
<dbReference type="Gene3D" id="1.20.1270.180">
    <property type="match status" value="1"/>
</dbReference>
<dbReference type="EMBL" id="QWDM01000003">
    <property type="protein sequence ID" value="RUT71541.1"/>
    <property type="molecule type" value="Genomic_DNA"/>
</dbReference>
<keyword evidence="1" id="KW-0472">Membrane</keyword>
<keyword evidence="1" id="KW-0812">Transmembrane</keyword>
<reference evidence="4" key="1">
    <citation type="journal article" date="2019" name="Syst. Appl. Microbiol.">
        <title>Flavobacterium circumlabens sp. nov. and Flavobacterium cupreum sp. nov., two psychrotrophic species isolated from Antarctic environmental samples.</title>
        <authorList>
            <person name="Kralova S."/>
            <person name="Busse H.-J."/>
            <person name="Svec P."/>
            <person name="Maslanova I."/>
            <person name="Stankova E."/>
            <person name="Bartak M."/>
            <person name="Sedlacek I."/>
        </authorList>
    </citation>
    <scope>NUCLEOTIDE SEQUENCE [LARGE SCALE GENOMIC DNA]</scope>
    <source>
        <strain evidence="4">CCM 8825</strain>
    </source>
</reference>
<evidence type="ECO:0000256" key="1">
    <source>
        <dbReference type="SAM" id="Phobius"/>
    </source>
</evidence>
<evidence type="ECO:0000313" key="3">
    <source>
        <dbReference type="EMBL" id="RUT71541.1"/>
    </source>
</evidence>
<proteinExistence type="predicted"/>
<sequence>MAVKHTAENGNMTLKRKTQIFITVSAILVGLTHLIFPDLQIDAIFITLIIVAIIPWLEPLFKSVELPGGLKVEFQDLKKIEDEAKKAGLIKPENEMNSISNSETYSFIEIAEKNQELALVGFRIEVEKRLRSLADKYSIESNKFSISKLIDALHNKEIINNAETKSLKDIIHTLNYAAHGMDYDIRNANWVIENGPKILDSLDEKLESRSGRFSAGSTDEKEHWIDKSFTNCEWTTNFEWGECIKKHNELWEKEMDNIYQSLLKKLSEKQKQKLIETQVNWIKQFEMEKDFVYSFEDLQFKIGREGIFITATNFMNKIRERTLELEEILSRLTE</sequence>
<keyword evidence="1" id="KW-1133">Transmembrane helix</keyword>
<dbReference type="InterPro" id="IPR009739">
    <property type="entry name" value="LprI-like_N"/>
</dbReference>
<organism evidence="3 4">
    <name type="scientific">Flavobacterium cupreum</name>
    <dbReference type="NCBI Taxonomy" id="2133766"/>
    <lineage>
        <taxon>Bacteria</taxon>
        <taxon>Pseudomonadati</taxon>
        <taxon>Bacteroidota</taxon>
        <taxon>Flavobacteriia</taxon>
        <taxon>Flavobacteriales</taxon>
        <taxon>Flavobacteriaceae</taxon>
        <taxon>Flavobacterium</taxon>
    </lineage>
</organism>
<dbReference type="AlphaFoldDB" id="A0A434AAZ7"/>
<gene>
    <name evidence="3" type="ORF">D0817_06605</name>
</gene>
<protein>
    <submittedName>
        <fullName evidence="3">DUF1311 domain-containing protein</fullName>
    </submittedName>
</protein>
<dbReference type="OrthoDB" id="1339433at2"/>
<keyword evidence="4" id="KW-1185">Reference proteome</keyword>